<gene>
    <name evidence="5" type="ORF">HNR31_002476</name>
</gene>
<reference evidence="5 6" key="1">
    <citation type="submission" date="2020-07" db="EMBL/GenBank/DDBJ databases">
        <title>Genomic Encyclopedia of Type Strains, Phase IV (KMG-IV): sequencing the most valuable type-strain genomes for metagenomic binning, comparative biology and taxonomic classification.</title>
        <authorList>
            <person name="Goeker M."/>
        </authorList>
    </citation>
    <scope>NUCLEOTIDE SEQUENCE [LARGE SCALE GENOMIC DNA]</scope>
    <source>
        <strain evidence="5 6">DSM 15730</strain>
    </source>
</reference>
<evidence type="ECO:0000313" key="5">
    <source>
        <dbReference type="EMBL" id="MBA2875686.1"/>
    </source>
</evidence>
<evidence type="ECO:0000259" key="4">
    <source>
        <dbReference type="Pfam" id="PF12399"/>
    </source>
</evidence>
<dbReference type="Pfam" id="PF12399">
    <property type="entry name" value="BCA_ABC_TP_C"/>
    <property type="match status" value="1"/>
</dbReference>
<evidence type="ECO:0000256" key="2">
    <source>
        <dbReference type="ARBA" id="ARBA00022741"/>
    </source>
</evidence>
<keyword evidence="6" id="KW-1185">Reference proteome</keyword>
<evidence type="ECO:0000256" key="1">
    <source>
        <dbReference type="ARBA" id="ARBA00022448"/>
    </source>
</evidence>
<sequence>MAGRNPQESKKLMDVLLEMQNNSITFLFVKHDMETVMSIADKIVIKNAEGSPKEIANNLDVIKAYLGEEEAV</sequence>
<keyword evidence="2" id="KW-0547">Nucleotide-binding</keyword>
<feature type="domain" description="Branched-chain amino acid ATP-binding cassette transporter C-terminal" evidence="4">
    <location>
        <begin position="48"/>
        <end position="71"/>
    </location>
</feature>
<protein>
    <submittedName>
        <fullName evidence="5">ABC-type branched-subunit amino acid transport system ATPase component</fullName>
    </submittedName>
</protein>
<dbReference type="GO" id="GO:0015192">
    <property type="term" value="F:L-phenylalanine transmembrane transporter activity"/>
    <property type="evidence" value="ECO:0007669"/>
    <property type="project" value="TreeGrafter"/>
</dbReference>
<dbReference type="Proteomes" id="UP000523087">
    <property type="component" value="Unassembled WGS sequence"/>
</dbReference>
<dbReference type="GO" id="GO:1903806">
    <property type="term" value="P:L-isoleucine import across plasma membrane"/>
    <property type="evidence" value="ECO:0007669"/>
    <property type="project" value="TreeGrafter"/>
</dbReference>
<dbReference type="GO" id="GO:0042941">
    <property type="term" value="P:D-alanine transmembrane transport"/>
    <property type="evidence" value="ECO:0007669"/>
    <property type="project" value="TreeGrafter"/>
</dbReference>
<dbReference type="AlphaFoldDB" id="A0A7V9Z814"/>
<evidence type="ECO:0000313" key="6">
    <source>
        <dbReference type="Proteomes" id="UP000523087"/>
    </source>
</evidence>
<comment type="caution">
    <text evidence="5">The sequence shown here is derived from an EMBL/GenBank/DDBJ whole genome shotgun (WGS) entry which is preliminary data.</text>
</comment>
<dbReference type="InterPro" id="IPR032823">
    <property type="entry name" value="BCA_ABC_TP_C"/>
</dbReference>
<dbReference type="SUPFAM" id="SSF52540">
    <property type="entry name" value="P-loop containing nucleoside triphosphate hydrolases"/>
    <property type="match status" value="1"/>
</dbReference>
<dbReference type="GO" id="GO:0015188">
    <property type="term" value="F:L-isoleucine transmembrane transporter activity"/>
    <property type="evidence" value="ECO:0007669"/>
    <property type="project" value="TreeGrafter"/>
</dbReference>
<dbReference type="GO" id="GO:0015808">
    <property type="term" value="P:L-alanine transport"/>
    <property type="evidence" value="ECO:0007669"/>
    <property type="project" value="TreeGrafter"/>
</dbReference>
<dbReference type="PANTHER" id="PTHR45772:SF7">
    <property type="entry name" value="AMINO ACID ABC TRANSPORTER ATP-BINDING PROTEIN"/>
    <property type="match status" value="1"/>
</dbReference>
<dbReference type="EMBL" id="JACDUT010000007">
    <property type="protein sequence ID" value="MBA2875686.1"/>
    <property type="molecule type" value="Genomic_DNA"/>
</dbReference>
<dbReference type="Gene3D" id="3.40.50.300">
    <property type="entry name" value="P-loop containing nucleotide triphosphate hydrolases"/>
    <property type="match status" value="1"/>
</dbReference>
<dbReference type="GO" id="GO:0005886">
    <property type="term" value="C:plasma membrane"/>
    <property type="evidence" value="ECO:0007669"/>
    <property type="project" value="TreeGrafter"/>
</dbReference>
<accession>A0A7V9Z814</accession>
<organism evidence="5 6">
    <name type="scientific">Thermaerobacillus caldiproteolyticus</name>
    <dbReference type="NCBI Taxonomy" id="247480"/>
    <lineage>
        <taxon>Bacteria</taxon>
        <taxon>Bacillati</taxon>
        <taxon>Bacillota</taxon>
        <taxon>Bacilli</taxon>
        <taxon>Bacillales</taxon>
        <taxon>Anoxybacillaceae</taxon>
        <taxon>Thermaerobacillus</taxon>
    </lineage>
</organism>
<dbReference type="InterPro" id="IPR027417">
    <property type="entry name" value="P-loop_NTPase"/>
</dbReference>
<dbReference type="InterPro" id="IPR051120">
    <property type="entry name" value="ABC_AA/LPS_Transport"/>
</dbReference>
<name>A0A7V9Z814_9BACL</name>
<dbReference type="GO" id="GO:1903805">
    <property type="term" value="P:L-valine import across plasma membrane"/>
    <property type="evidence" value="ECO:0007669"/>
    <property type="project" value="TreeGrafter"/>
</dbReference>
<proteinExistence type="predicted"/>
<evidence type="ECO:0000256" key="3">
    <source>
        <dbReference type="ARBA" id="ARBA00022840"/>
    </source>
</evidence>
<dbReference type="PANTHER" id="PTHR45772">
    <property type="entry name" value="CONSERVED COMPONENT OF ABC TRANSPORTER FOR NATURAL AMINO ACIDS-RELATED"/>
    <property type="match status" value="1"/>
</dbReference>
<keyword evidence="3" id="KW-0067">ATP-binding</keyword>
<dbReference type="GO" id="GO:0005524">
    <property type="term" value="F:ATP binding"/>
    <property type="evidence" value="ECO:0007669"/>
    <property type="project" value="UniProtKB-KW"/>
</dbReference>
<keyword evidence="1" id="KW-0813">Transport</keyword>
<dbReference type="GO" id="GO:0005304">
    <property type="term" value="F:L-valine transmembrane transporter activity"/>
    <property type="evidence" value="ECO:0007669"/>
    <property type="project" value="TreeGrafter"/>
</dbReference>